<dbReference type="SUPFAM" id="SSF52540">
    <property type="entry name" value="P-loop containing nucleoside triphosphate hydrolases"/>
    <property type="match status" value="1"/>
</dbReference>
<evidence type="ECO:0000256" key="2">
    <source>
        <dbReference type="ARBA" id="ARBA00022562"/>
    </source>
</evidence>
<dbReference type="Pfam" id="PF01057">
    <property type="entry name" value="Parvo_NS1"/>
    <property type="match status" value="1"/>
</dbReference>
<evidence type="ECO:0000259" key="7">
    <source>
        <dbReference type="Pfam" id="PF01057"/>
    </source>
</evidence>
<organism evidence="8">
    <name type="scientific">Hamaparvovirinae sp</name>
    <dbReference type="NCBI Taxonomy" id="2809447"/>
    <lineage>
        <taxon>Viruses</taxon>
        <taxon>Monodnaviria</taxon>
        <taxon>Shotokuvirae</taxon>
        <taxon>Cossaviricota</taxon>
        <taxon>Quintoviricetes</taxon>
        <taxon>Piccovirales</taxon>
        <taxon>Parvoviridae</taxon>
        <taxon>Hamaparvovirinae</taxon>
    </lineage>
</organism>
<sequence>MQAQMERPRASLAELRRYWWGNHTCVAREKEEILALDTVQHALNAWDSRVWQACVLAIWGSSPVVDPRPYCFLLDTVPTTKIWLLCAENDSHQQTHIHLLALTSQRSDAFKRTIERVWKETKLAAMSDIEEQDPELEVVKCQKCHKPSSLISYMAKDPIWIAACDENTLQIFESVYAHDLGERFRAKQELERIKKGDPNTAHMHTITAEITDVIMNHNCRSVEDCMRAAPDIIAKHLHRAGLGTIIQNCIAWVTSTGGGWSMQNIQAKHPAHPDYIHQCLVHQGIAPNEFDPIFYRWVTKSDLKKNTLVLWGPTNTGKSAFLSGFKQCVNWGEVVNSNTFAFEGLINNQFGIWEEPLISPELAEKAKQVFEGMETSIPVKYRKPVKLPRTPIFITTNHAPWRFCTKEEEMFRNRMYIFTWQYNMHSTPFISRASEHSCKCRICQTSRSSPSAARGESAGGVQGGEQPLQQLVSSALYSSDVSTRSLHTSREGEMGTRTEAKKPGGSDGSGSPCHASGQPEQRSNSPRPSSSTSPTITHSIRSRRANRSSHSRERDASSDSGSSESMVTHRSRSDHDRYTRRARSSTTPEGSSESDIDNSRRYLRKRKNSKELVVLGKAKTQKTRDKIPTTEPRLDREMGSLNIPTRLQWLMYLSYLQTRYGRRY</sequence>
<dbReference type="GO" id="GO:0042025">
    <property type="term" value="C:host cell nucleus"/>
    <property type="evidence" value="ECO:0007669"/>
    <property type="project" value="UniProtKB-SubCell"/>
</dbReference>
<feature type="region of interest" description="Disordered" evidence="6">
    <location>
        <begin position="475"/>
        <end position="610"/>
    </location>
</feature>
<evidence type="ECO:0000256" key="4">
    <source>
        <dbReference type="ARBA" id="ARBA00022741"/>
    </source>
</evidence>
<feature type="compositionally biased region" description="Basic residues" evidence="6">
    <location>
        <begin position="540"/>
        <end position="549"/>
    </location>
</feature>
<evidence type="ECO:0000256" key="1">
    <source>
        <dbReference type="ARBA" id="ARBA00004147"/>
    </source>
</evidence>
<proteinExistence type="predicted"/>
<keyword evidence="4" id="KW-0547">Nucleotide-binding</keyword>
<evidence type="ECO:0000256" key="3">
    <source>
        <dbReference type="ARBA" id="ARBA00022705"/>
    </source>
</evidence>
<name>A0AAU7P169_9VIRU</name>
<dbReference type="EMBL" id="PP793340">
    <property type="protein sequence ID" value="XBS25636.1"/>
    <property type="molecule type" value="Genomic_DNA"/>
</dbReference>
<protein>
    <submittedName>
        <fullName evidence="8">Nonstructural protein 1</fullName>
    </submittedName>
</protein>
<feature type="compositionally biased region" description="Low complexity" evidence="6">
    <location>
        <begin position="522"/>
        <end position="539"/>
    </location>
</feature>
<dbReference type="InterPro" id="IPR027417">
    <property type="entry name" value="P-loop_NTPase"/>
</dbReference>
<dbReference type="GO" id="GO:0006260">
    <property type="term" value="P:DNA replication"/>
    <property type="evidence" value="ECO:0007669"/>
    <property type="project" value="UniProtKB-KW"/>
</dbReference>
<feature type="compositionally biased region" description="Polar residues" evidence="6">
    <location>
        <begin position="475"/>
        <end position="486"/>
    </location>
</feature>
<evidence type="ECO:0000256" key="5">
    <source>
        <dbReference type="ARBA" id="ARBA00022840"/>
    </source>
</evidence>
<keyword evidence="3" id="KW-0235">DNA replication</keyword>
<comment type="subcellular location">
    <subcellularLocation>
        <location evidence="1">Host nucleus</location>
    </subcellularLocation>
</comment>
<accession>A0AAU7P169</accession>
<dbReference type="InterPro" id="IPR001257">
    <property type="entry name" value="Parvovirus_NS1_helicase"/>
</dbReference>
<keyword evidence="2" id="KW-1048">Host nucleus</keyword>
<evidence type="ECO:0000313" key="8">
    <source>
        <dbReference type="EMBL" id="XBS25636.1"/>
    </source>
</evidence>
<evidence type="ECO:0000256" key="6">
    <source>
        <dbReference type="SAM" id="MobiDB-lite"/>
    </source>
</evidence>
<dbReference type="GO" id="GO:0005524">
    <property type="term" value="F:ATP binding"/>
    <property type="evidence" value="ECO:0007669"/>
    <property type="project" value="UniProtKB-KW"/>
</dbReference>
<feature type="domain" description="Parvovirus non-structural protein 1 helicase" evidence="7">
    <location>
        <begin position="276"/>
        <end position="398"/>
    </location>
</feature>
<dbReference type="GO" id="GO:0019079">
    <property type="term" value="P:viral genome replication"/>
    <property type="evidence" value="ECO:0007669"/>
    <property type="project" value="InterPro"/>
</dbReference>
<feature type="compositionally biased region" description="Polar residues" evidence="6">
    <location>
        <begin position="584"/>
        <end position="593"/>
    </location>
</feature>
<feature type="compositionally biased region" description="Basic and acidic residues" evidence="6">
    <location>
        <begin position="488"/>
        <end position="504"/>
    </location>
</feature>
<keyword evidence="5" id="KW-0067">ATP-binding</keyword>
<reference evidence="8" key="1">
    <citation type="submission" date="2024-05" db="EMBL/GenBank/DDBJ databases">
        <title>Unveiling bat-borne viruses: virome discoveries support intermediate host-mediated transmission to humans.</title>
        <authorList>
            <person name="Wang Y."/>
            <person name="Xu P."/>
            <person name="Han Y."/>
            <person name="Zhao W."/>
            <person name="Zhao L."/>
            <person name="Li R."/>
            <person name="Zhang J."/>
            <person name="Zhang S."/>
            <person name="Lu J."/>
            <person name="Jin Q."/>
            <person name="Wu Z."/>
        </authorList>
    </citation>
    <scope>NUCLEOTIDE SEQUENCE</scope>
    <source>
        <strain evidence="8">246_58744</strain>
    </source>
</reference>
<dbReference type="Gene3D" id="3.40.50.300">
    <property type="entry name" value="P-loop containing nucleotide triphosphate hydrolases"/>
    <property type="match status" value="1"/>
</dbReference>